<dbReference type="RefSeq" id="WP_377710471.1">
    <property type="nucleotide sequence ID" value="NZ_JBHSMP010000009.1"/>
</dbReference>
<accession>A0ABW0J6E4</accession>
<comment type="caution">
    <text evidence="1">The sequence shown here is derived from an EMBL/GenBank/DDBJ whole genome shotgun (WGS) entry which is preliminary data.</text>
</comment>
<dbReference type="Proteomes" id="UP001596103">
    <property type="component" value="Unassembled WGS sequence"/>
</dbReference>
<name>A0ABW0J6E4_9BURK</name>
<evidence type="ECO:0000313" key="2">
    <source>
        <dbReference type="Proteomes" id="UP001596103"/>
    </source>
</evidence>
<organism evidence="1 2">
    <name type="scientific">Paraburkholderia denitrificans</name>
    <dbReference type="NCBI Taxonomy" id="694025"/>
    <lineage>
        <taxon>Bacteria</taxon>
        <taxon>Pseudomonadati</taxon>
        <taxon>Pseudomonadota</taxon>
        <taxon>Betaproteobacteria</taxon>
        <taxon>Burkholderiales</taxon>
        <taxon>Burkholderiaceae</taxon>
        <taxon>Paraburkholderia</taxon>
    </lineage>
</organism>
<evidence type="ECO:0000313" key="1">
    <source>
        <dbReference type="EMBL" id="MFC5428613.1"/>
    </source>
</evidence>
<reference evidence="2" key="1">
    <citation type="journal article" date="2019" name="Int. J. Syst. Evol. Microbiol.">
        <title>The Global Catalogue of Microorganisms (GCM) 10K type strain sequencing project: providing services to taxonomists for standard genome sequencing and annotation.</title>
        <authorList>
            <consortium name="The Broad Institute Genomics Platform"/>
            <consortium name="The Broad Institute Genome Sequencing Center for Infectious Disease"/>
            <person name="Wu L."/>
            <person name="Ma J."/>
        </authorList>
    </citation>
    <scope>NUCLEOTIDE SEQUENCE [LARGE SCALE GENOMIC DNA]</scope>
    <source>
        <strain evidence="2">CCUG 56042</strain>
    </source>
</reference>
<keyword evidence="2" id="KW-1185">Reference proteome</keyword>
<dbReference type="EMBL" id="JBHSMP010000009">
    <property type="protein sequence ID" value="MFC5428613.1"/>
    <property type="molecule type" value="Genomic_DNA"/>
</dbReference>
<sequence>MIEAKAMESILESRNGHGLAYIGIKARPHGLDADFRLRAQVNELCIALFDHWCERRELTPLIYLLHAWPFLPSMHRPVEMLAASLRDLLLFHDEALDDRGRQLIGDIRTLEVEGCSA</sequence>
<proteinExistence type="predicted"/>
<protein>
    <submittedName>
        <fullName evidence="1">Uncharacterized protein</fullName>
    </submittedName>
</protein>
<gene>
    <name evidence="1" type="ORF">ACFPTO_07335</name>
</gene>